<dbReference type="GO" id="GO:0016491">
    <property type="term" value="F:oxidoreductase activity"/>
    <property type="evidence" value="ECO:0007669"/>
    <property type="project" value="UniProtKB-KW"/>
</dbReference>
<accession>A0A0J7Y4S1</accession>
<evidence type="ECO:0000313" key="7">
    <source>
        <dbReference type="Proteomes" id="UP000052268"/>
    </source>
</evidence>
<evidence type="ECO:0000313" key="6">
    <source>
        <dbReference type="EMBL" id="KMS58911.1"/>
    </source>
</evidence>
<keyword evidence="3" id="KW-0274">FAD</keyword>
<dbReference type="InterPro" id="IPR003953">
    <property type="entry name" value="FAD-dep_OxRdtase_2_FAD-bd"/>
</dbReference>
<keyword evidence="4" id="KW-0560">Oxidoreductase</keyword>
<dbReference type="Pfam" id="PF00890">
    <property type="entry name" value="FAD_binding_2"/>
    <property type="match status" value="1"/>
</dbReference>
<dbReference type="SUPFAM" id="SSF56425">
    <property type="entry name" value="Succinate dehydrogenase/fumarate reductase flavoprotein, catalytic domain"/>
    <property type="match status" value="1"/>
</dbReference>
<dbReference type="OrthoDB" id="3178130at2"/>
<dbReference type="PANTHER" id="PTHR43400">
    <property type="entry name" value="FUMARATE REDUCTASE"/>
    <property type="match status" value="1"/>
</dbReference>
<dbReference type="EMBL" id="JACU01000003">
    <property type="protein sequence ID" value="KMS58911.1"/>
    <property type="molecule type" value="Genomic_DNA"/>
</dbReference>
<dbReference type="InterPro" id="IPR050315">
    <property type="entry name" value="FAD-oxidoreductase_2"/>
</dbReference>
<dbReference type="RefSeq" id="WP_059150681.1">
    <property type="nucleotide sequence ID" value="NZ_KQ130452.1"/>
</dbReference>
<dbReference type="AlphaFoldDB" id="A0A0J7Y4S1"/>
<dbReference type="Gene3D" id="3.50.50.60">
    <property type="entry name" value="FAD/NAD(P)-binding domain"/>
    <property type="match status" value="2"/>
</dbReference>
<dbReference type="PANTHER" id="PTHR43400:SF10">
    <property type="entry name" value="3-OXOSTEROID 1-DEHYDROGENASE"/>
    <property type="match status" value="1"/>
</dbReference>
<dbReference type="Gene3D" id="3.90.700.10">
    <property type="entry name" value="Succinate dehydrogenase/fumarate reductase flavoprotein, catalytic domain"/>
    <property type="match status" value="1"/>
</dbReference>
<proteinExistence type="predicted"/>
<dbReference type="InterPro" id="IPR027477">
    <property type="entry name" value="Succ_DH/fumarate_Rdtase_cat_sf"/>
</dbReference>
<dbReference type="GO" id="GO:0008202">
    <property type="term" value="P:steroid metabolic process"/>
    <property type="evidence" value="ECO:0007669"/>
    <property type="project" value="UniProtKB-ARBA"/>
</dbReference>
<sequence>MTQFDETFDWVVVGSGAGSMASALLMKQAGKSAVILEKAPWVGGTTCKSGGVMWIPGNRFMDPGEDSLEKACQYLDAVVPDGPDSPGTSPARRRAYAVEAPKMLDFIVAQGVRMERGSTFWPDYYDELPGGVKTSRTVTALPFDKNQLGKEWAPKLRQGFLEVPVRLDDGMKLPFMRHSWAIKRLFFKIALKVVAGKLTGKHWVTAGAALQGRMLKAVLEKEAAQIRTDSPVSEVIMDGDRAVGVVTVRDGRPWRVGAKLGVLMNAGGFSMNQAMRDQHMPGTHSKWSNGIESDTGDMHVELAAKGAQLAQMDQMVGFQMTEAPGWDTDYVKPGTQSTTGKPHAIQVDQTGVRYMNEGGSYEEFCENMLVRNRTVPAIPSWAIMDQQYMDEYAVAGRGTAKKNMAQWVASGWMRRADTVEALGALIDVPADALKDTVERWNGFVRGGRDEDFQRGVRAYDNWLGDPFFKDGPNQCMGTIEKGPFYAIPIVPGDVGTYGGVVCDCDSRVLREDGSVIAGLYACGVTTASPMGRVYPGAGASVGPSMTFGWIAAKHAAGLGNQLA</sequence>
<organism evidence="6 7">
    <name type="scientific">Novosphingobium barchaimii LL02</name>
    <dbReference type="NCBI Taxonomy" id="1114963"/>
    <lineage>
        <taxon>Bacteria</taxon>
        <taxon>Pseudomonadati</taxon>
        <taxon>Pseudomonadota</taxon>
        <taxon>Alphaproteobacteria</taxon>
        <taxon>Sphingomonadales</taxon>
        <taxon>Sphingomonadaceae</taxon>
        <taxon>Novosphingobium</taxon>
    </lineage>
</organism>
<protein>
    <submittedName>
        <fullName evidence="6">3-ketosteroid-delta-1-dehydrogenase</fullName>
    </submittedName>
</protein>
<evidence type="ECO:0000256" key="1">
    <source>
        <dbReference type="ARBA" id="ARBA00001974"/>
    </source>
</evidence>
<keyword evidence="2" id="KW-0285">Flavoprotein</keyword>
<gene>
    <name evidence="6" type="ORF">V474_13045</name>
</gene>
<keyword evidence="7" id="KW-1185">Reference proteome</keyword>
<name>A0A0J7Y4S1_9SPHN</name>
<evidence type="ECO:0000256" key="3">
    <source>
        <dbReference type="ARBA" id="ARBA00022827"/>
    </source>
</evidence>
<dbReference type="InterPro" id="IPR036188">
    <property type="entry name" value="FAD/NAD-bd_sf"/>
</dbReference>
<evidence type="ECO:0000259" key="5">
    <source>
        <dbReference type="Pfam" id="PF00890"/>
    </source>
</evidence>
<dbReference type="SUPFAM" id="SSF51905">
    <property type="entry name" value="FAD/NAD(P)-binding domain"/>
    <property type="match status" value="1"/>
</dbReference>
<feature type="domain" description="FAD-dependent oxidoreductase 2 FAD-binding" evidence="5">
    <location>
        <begin position="9"/>
        <end position="541"/>
    </location>
</feature>
<reference evidence="6 7" key="1">
    <citation type="journal article" date="2015" name="G3 (Bethesda)">
        <title>Insights into Ongoing Evolution of the Hexachlorocyclohexane Catabolic Pathway from Comparative Genomics of Ten Sphingomonadaceae Strains.</title>
        <authorList>
            <person name="Pearce S.L."/>
            <person name="Oakeshott J.G."/>
            <person name="Pandey G."/>
        </authorList>
    </citation>
    <scope>NUCLEOTIDE SEQUENCE [LARGE SCALE GENOMIC DNA]</scope>
    <source>
        <strain evidence="6 7">LL02</strain>
    </source>
</reference>
<comment type="cofactor">
    <cofactor evidence="1">
        <name>FAD</name>
        <dbReference type="ChEBI" id="CHEBI:57692"/>
    </cofactor>
</comment>
<evidence type="ECO:0000256" key="2">
    <source>
        <dbReference type="ARBA" id="ARBA00022630"/>
    </source>
</evidence>
<dbReference type="Proteomes" id="UP000052268">
    <property type="component" value="Unassembled WGS sequence"/>
</dbReference>
<dbReference type="PATRIC" id="fig|1114963.3.peg.1413"/>
<evidence type="ECO:0000256" key="4">
    <source>
        <dbReference type="ARBA" id="ARBA00023002"/>
    </source>
</evidence>
<comment type="caution">
    <text evidence="6">The sequence shown here is derived from an EMBL/GenBank/DDBJ whole genome shotgun (WGS) entry which is preliminary data.</text>
</comment>